<feature type="compositionally biased region" description="Basic and acidic residues" evidence="1">
    <location>
        <begin position="348"/>
        <end position="364"/>
    </location>
</feature>
<proteinExistence type="predicted"/>
<dbReference type="STRING" id="282301.A0A267DD02"/>
<evidence type="ECO:0000313" key="2">
    <source>
        <dbReference type="EMBL" id="PAA46544.1"/>
    </source>
</evidence>
<feature type="region of interest" description="Disordered" evidence="1">
    <location>
        <begin position="342"/>
        <end position="397"/>
    </location>
</feature>
<dbReference type="AlphaFoldDB" id="A0A267DD02"/>
<name>A0A267DD02_9PLAT</name>
<feature type="compositionally biased region" description="Low complexity" evidence="1">
    <location>
        <begin position="292"/>
        <end position="302"/>
    </location>
</feature>
<gene>
    <name evidence="2" type="ORF">BOX15_Mlig000664g4</name>
</gene>
<feature type="compositionally biased region" description="Low complexity" evidence="1">
    <location>
        <begin position="694"/>
        <end position="720"/>
    </location>
</feature>
<evidence type="ECO:0000256" key="1">
    <source>
        <dbReference type="SAM" id="MobiDB-lite"/>
    </source>
</evidence>
<reference evidence="2 3" key="1">
    <citation type="submission" date="2017-06" db="EMBL/GenBank/DDBJ databases">
        <title>A platform for efficient transgenesis in Macrostomum lignano, a flatworm model organism for stem cell research.</title>
        <authorList>
            <person name="Berezikov E."/>
        </authorList>
    </citation>
    <scope>NUCLEOTIDE SEQUENCE [LARGE SCALE GENOMIC DNA]</scope>
    <source>
        <strain evidence="2">DV1</strain>
        <tissue evidence="2">Whole organism</tissue>
    </source>
</reference>
<feature type="compositionally biased region" description="Low complexity" evidence="1">
    <location>
        <begin position="618"/>
        <end position="654"/>
    </location>
</feature>
<protein>
    <submittedName>
        <fullName evidence="2">Uncharacterized protein</fullName>
    </submittedName>
</protein>
<feature type="compositionally biased region" description="Low complexity" evidence="1">
    <location>
        <begin position="837"/>
        <end position="886"/>
    </location>
</feature>
<feature type="region of interest" description="Disordered" evidence="1">
    <location>
        <begin position="1026"/>
        <end position="1059"/>
    </location>
</feature>
<dbReference type="EMBL" id="NIVC01004810">
    <property type="protein sequence ID" value="PAA46544.1"/>
    <property type="molecule type" value="Genomic_DNA"/>
</dbReference>
<feature type="compositionally biased region" description="Polar residues" evidence="1">
    <location>
        <begin position="986"/>
        <end position="1001"/>
    </location>
</feature>
<dbReference type="Proteomes" id="UP000215902">
    <property type="component" value="Unassembled WGS sequence"/>
</dbReference>
<accession>A0A267DD02</accession>
<comment type="caution">
    <text evidence="2">The sequence shown here is derived from an EMBL/GenBank/DDBJ whole genome shotgun (WGS) entry which is preliminary data.</text>
</comment>
<feature type="region of interest" description="Disordered" evidence="1">
    <location>
        <begin position="592"/>
        <end position="904"/>
    </location>
</feature>
<feature type="compositionally biased region" description="Low complexity" evidence="1">
    <location>
        <begin position="756"/>
        <end position="797"/>
    </location>
</feature>
<feature type="compositionally biased region" description="Basic and acidic residues" evidence="1">
    <location>
        <begin position="304"/>
        <end position="315"/>
    </location>
</feature>
<evidence type="ECO:0000313" key="3">
    <source>
        <dbReference type="Proteomes" id="UP000215902"/>
    </source>
</evidence>
<feature type="compositionally biased region" description="Pro residues" evidence="1">
    <location>
        <begin position="557"/>
        <end position="570"/>
    </location>
</feature>
<feature type="compositionally biased region" description="Polar residues" evidence="1">
    <location>
        <begin position="889"/>
        <end position="904"/>
    </location>
</feature>
<sequence>MTESDDNLTAKQADESGEGRLSSLSGLQPSQQIEFEDCLSELLANLTKSQAKCLNRMRRFEWPASVPWLMSLSCRTCEDAEQILRRLRRRFAAVASTIGASDSADTGDESARAGLPAELRGLEQCLSVELTAAMQKYQSGEIPAGGSLLDSPGRLSRLNCARARRSQFAAAAASASSFSAESPVSAPGLLSALPDSTYSLLCSVSDLLINLWLSAANQHEGPRAVWTSSRRWYLRCLADAGVASSSNGLDGQSSVVETASGDKDMRQFVRLALARYLDALEANTKVSRKRSAPASISSCSGSETEDRRQQQQKSEEVLYPASGLFCRNIVIDLGADRNASLLATDQTPDTRKADEQAEADRPEPDSQQDFTEACETVDPSSIEQNGGAVQDDEEDDSCSIDLDNLEVVDDLVNDCALSLVGPEHVIGGEDSNGAVDKDASNGEACILLEQPSSSDCPDPLMRLDTTDPSQEYTVPAALADAYSRLSTVIAACSVGVADLSTSNPQSGSAAPADSREFVPYAGAAVVSPSQCGLCRKYASVQPVGDTKARRRQLRPLLPRPPRPPPPPLPPSSNEMIDLDVSRSLKLLIRFESRLGSDPPPPPSISSFPPPPPPPPRAPTIASEPPAAPMSAVSEPPSAPATTASEPSSAPTTTPSEPPSAPRTTPSEPLSAPTTTPSEPLAAPTTTPSEPPSAPRTTPSEPLSAPTTTPSEPLAAPTTTPSEPPSAPRTTPSEPLSAPTTTPSEPLAAPATTASELPSAPTTTASEPPSAPATTASELPSAPTTTASEPPSAPTTTPSEPPSAPTTTPSEPPSAPTTTPSEPPSAPTTTPSEPPSAPTTASEPPVGPATTASKPPSAPTTASEPPVGPATTASEPPAAPATTASETQPRRVSTSSEADTFVADQSIQDVTQSMESLIAGELSSVESELASVIARGESLLLQQPSFGPTWPESPPESSNVFPAVDTVVGQAVGLLASDLAKTEEDSNSSSRARMIDSSNQRQSLVAKRIGGLRTLSQFTQLTVGSKRNCWPTTSANTTAATGGQASEQVSSSSGGGDEPAAEVVVPEAGDANDFDNGNSRSLGLKWRPIMFSWAKSGSSAAAKQRRLAPAATASPVDESGDAGEPEAVIDPARLSLMSRRSWRRFSDRLRVLP</sequence>
<feature type="compositionally biased region" description="Pro residues" evidence="1">
    <location>
        <begin position="798"/>
        <end position="836"/>
    </location>
</feature>
<feature type="compositionally biased region" description="Low complexity" evidence="1">
    <location>
        <begin position="1101"/>
        <end position="1112"/>
    </location>
</feature>
<feature type="region of interest" description="Disordered" evidence="1">
    <location>
        <begin position="291"/>
        <end position="315"/>
    </location>
</feature>
<feature type="region of interest" description="Disordered" evidence="1">
    <location>
        <begin position="542"/>
        <end position="575"/>
    </location>
</feature>
<keyword evidence="3" id="KW-1185">Reference proteome</keyword>
<organism evidence="2 3">
    <name type="scientific">Macrostomum lignano</name>
    <dbReference type="NCBI Taxonomy" id="282301"/>
    <lineage>
        <taxon>Eukaryota</taxon>
        <taxon>Metazoa</taxon>
        <taxon>Spiralia</taxon>
        <taxon>Lophotrochozoa</taxon>
        <taxon>Platyhelminthes</taxon>
        <taxon>Rhabditophora</taxon>
        <taxon>Macrostomorpha</taxon>
        <taxon>Macrostomida</taxon>
        <taxon>Macrostomidae</taxon>
        <taxon>Macrostomum</taxon>
    </lineage>
</organism>
<feature type="region of interest" description="Disordered" evidence="1">
    <location>
        <begin position="978"/>
        <end position="1001"/>
    </location>
</feature>
<feature type="region of interest" description="Disordered" evidence="1">
    <location>
        <begin position="1"/>
        <end position="26"/>
    </location>
</feature>
<feature type="compositionally biased region" description="Low complexity" evidence="1">
    <location>
        <begin position="661"/>
        <end position="687"/>
    </location>
</feature>
<feature type="compositionally biased region" description="Low complexity" evidence="1">
    <location>
        <begin position="1031"/>
        <end position="1045"/>
    </location>
</feature>
<feature type="region of interest" description="Disordered" evidence="1">
    <location>
        <begin position="1101"/>
        <end position="1127"/>
    </location>
</feature>
<feature type="compositionally biased region" description="Pro residues" evidence="1">
    <location>
        <begin position="597"/>
        <end position="617"/>
    </location>
</feature>